<evidence type="ECO:0000313" key="1">
    <source>
        <dbReference type="EMBL" id="EDO01149.1"/>
    </source>
</evidence>
<dbReference type="RefSeq" id="XP_001595534.1">
    <property type="nucleotide sequence ID" value="XM_001595484.1"/>
</dbReference>
<dbReference type="InParanoid" id="A7EE83"/>
<sequence length="41" mass="4692">MVPNFAESEAMAIEDFINEKEATLVAKHEETWPILFSLRPS</sequence>
<dbReference type="KEGG" id="ssl:SS1G_03623"/>
<dbReference type="GeneID" id="5491888"/>
<keyword evidence="2" id="KW-1185">Reference proteome</keyword>
<dbReference type="AlphaFoldDB" id="A7EE83"/>
<organism evidence="1 2">
    <name type="scientific">Sclerotinia sclerotiorum (strain ATCC 18683 / 1980 / Ss-1)</name>
    <name type="common">White mold</name>
    <name type="synonym">Whetzelinia sclerotiorum</name>
    <dbReference type="NCBI Taxonomy" id="665079"/>
    <lineage>
        <taxon>Eukaryota</taxon>
        <taxon>Fungi</taxon>
        <taxon>Dikarya</taxon>
        <taxon>Ascomycota</taxon>
        <taxon>Pezizomycotina</taxon>
        <taxon>Leotiomycetes</taxon>
        <taxon>Helotiales</taxon>
        <taxon>Sclerotiniaceae</taxon>
        <taxon>Sclerotinia</taxon>
    </lineage>
</organism>
<gene>
    <name evidence="1" type="ORF">SS1G_03623</name>
</gene>
<name>A7EE83_SCLS1</name>
<reference evidence="2" key="1">
    <citation type="journal article" date="2011" name="PLoS Genet.">
        <title>Genomic analysis of the necrotrophic fungal pathogens Sclerotinia sclerotiorum and Botrytis cinerea.</title>
        <authorList>
            <person name="Amselem J."/>
            <person name="Cuomo C.A."/>
            <person name="van Kan J.A."/>
            <person name="Viaud M."/>
            <person name="Benito E.P."/>
            <person name="Couloux A."/>
            <person name="Coutinho P.M."/>
            <person name="de Vries R.P."/>
            <person name="Dyer P.S."/>
            <person name="Fillinger S."/>
            <person name="Fournier E."/>
            <person name="Gout L."/>
            <person name="Hahn M."/>
            <person name="Kohn L."/>
            <person name="Lapalu N."/>
            <person name="Plummer K.M."/>
            <person name="Pradier J.M."/>
            <person name="Quevillon E."/>
            <person name="Sharon A."/>
            <person name="Simon A."/>
            <person name="ten Have A."/>
            <person name="Tudzynski B."/>
            <person name="Tudzynski P."/>
            <person name="Wincker P."/>
            <person name="Andrew M."/>
            <person name="Anthouard V."/>
            <person name="Beever R.E."/>
            <person name="Beffa R."/>
            <person name="Benoit I."/>
            <person name="Bouzid O."/>
            <person name="Brault B."/>
            <person name="Chen Z."/>
            <person name="Choquer M."/>
            <person name="Collemare J."/>
            <person name="Cotton P."/>
            <person name="Danchin E.G."/>
            <person name="Da Silva C."/>
            <person name="Gautier A."/>
            <person name="Giraud C."/>
            <person name="Giraud T."/>
            <person name="Gonzalez C."/>
            <person name="Grossetete S."/>
            <person name="Guldener U."/>
            <person name="Henrissat B."/>
            <person name="Howlett B.J."/>
            <person name="Kodira C."/>
            <person name="Kretschmer M."/>
            <person name="Lappartient A."/>
            <person name="Leroch M."/>
            <person name="Levis C."/>
            <person name="Mauceli E."/>
            <person name="Neuveglise C."/>
            <person name="Oeser B."/>
            <person name="Pearson M."/>
            <person name="Poulain J."/>
            <person name="Poussereau N."/>
            <person name="Quesneville H."/>
            <person name="Rascle C."/>
            <person name="Schumacher J."/>
            <person name="Segurens B."/>
            <person name="Sexton A."/>
            <person name="Silva E."/>
            <person name="Sirven C."/>
            <person name="Soanes D.M."/>
            <person name="Talbot N.J."/>
            <person name="Templeton M."/>
            <person name="Yandava C."/>
            <person name="Yarden O."/>
            <person name="Zeng Q."/>
            <person name="Rollins J.A."/>
            <person name="Lebrun M.H."/>
            <person name="Dickman M."/>
        </authorList>
    </citation>
    <scope>NUCLEOTIDE SEQUENCE [LARGE SCALE GENOMIC DNA]</scope>
    <source>
        <strain evidence="2">ATCC 18683 / 1980 / Ss-1</strain>
    </source>
</reference>
<dbReference type="HOGENOM" id="CLU_3279760_0_0_1"/>
<accession>A7EE83</accession>
<dbReference type="EMBL" id="CH476624">
    <property type="protein sequence ID" value="EDO01149.1"/>
    <property type="molecule type" value="Genomic_DNA"/>
</dbReference>
<protein>
    <submittedName>
        <fullName evidence="1">Uncharacterized protein</fullName>
    </submittedName>
</protein>
<evidence type="ECO:0000313" key="2">
    <source>
        <dbReference type="Proteomes" id="UP000001312"/>
    </source>
</evidence>
<proteinExistence type="predicted"/>
<dbReference type="Proteomes" id="UP000001312">
    <property type="component" value="Unassembled WGS sequence"/>
</dbReference>